<dbReference type="SUPFAM" id="SSF52540">
    <property type="entry name" value="P-loop containing nucleoside triphosphate hydrolases"/>
    <property type="match status" value="1"/>
</dbReference>
<evidence type="ECO:0000256" key="9">
    <source>
        <dbReference type="ARBA" id="ARBA00029962"/>
    </source>
</evidence>
<keyword evidence="15" id="KW-1185">Reference proteome</keyword>
<name>A0A916U188_9HYPH</name>
<feature type="binding site" evidence="12">
    <location>
        <begin position="14"/>
        <end position="21"/>
    </location>
    <ligand>
        <name>ATP</name>
        <dbReference type="ChEBI" id="CHEBI:30616"/>
    </ligand>
</feature>
<dbReference type="GO" id="GO:0006233">
    <property type="term" value="P:dTDP biosynthetic process"/>
    <property type="evidence" value="ECO:0007669"/>
    <property type="project" value="InterPro"/>
</dbReference>
<dbReference type="HAMAP" id="MF_00165">
    <property type="entry name" value="Thymidylate_kinase"/>
    <property type="match status" value="1"/>
</dbReference>
<dbReference type="AlphaFoldDB" id="A0A916U188"/>
<dbReference type="InterPro" id="IPR018094">
    <property type="entry name" value="Thymidylate_kinase"/>
</dbReference>
<evidence type="ECO:0000256" key="10">
    <source>
        <dbReference type="ARBA" id="ARBA00048743"/>
    </source>
</evidence>
<evidence type="ECO:0000313" key="14">
    <source>
        <dbReference type="EMBL" id="GGC56624.1"/>
    </source>
</evidence>
<dbReference type="InterPro" id="IPR018095">
    <property type="entry name" value="Thymidylate_kin_CS"/>
</dbReference>
<dbReference type="CDD" id="cd01672">
    <property type="entry name" value="TMPK"/>
    <property type="match status" value="1"/>
</dbReference>
<dbReference type="NCBIfam" id="TIGR00041">
    <property type="entry name" value="DTMP_kinase"/>
    <property type="match status" value="1"/>
</dbReference>
<evidence type="ECO:0000256" key="2">
    <source>
        <dbReference type="ARBA" id="ARBA00012980"/>
    </source>
</evidence>
<evidence type="ECO:0000256" key="1">
    <source>
        <dbReference type="ARBA" id="ARBA00009776"/>
    </source>
</evidence>
<comment type="catalytic activity">
    <reaction evidence="10 12">
        <text>dTMP + ATP = dTDP + ADP</text>
        <dbReference type="Rhea" id="RHEA:13517"/>
        <dbReference type="ChEBI" id="CHEBI:30616"/>
        <dbReference type="ChEBI" id="CHEBI:58369"/>
        <dbReference type="ChEBI" id="CHEBI:63528"/>
        <dbReference type="ChEBI" id="CHEBI:456216"/>
        <dbReference type="EC" id="2.7.4.9"/>
    </reaction>
</comment>
<dbReference type="RefSeq" id="WP_188608452.1">
    <property type="nucleotide sequence ID" value="NZ_BMGG01000002.1"/>
</dbReference>
<keyword evidence="6 12" id="KW-0547">Nucleotide-binding</keyword>
<dbReference type="EC" id="2.7.4.9" evidence="2 12"/>
<evidence type="ECO:0000256" key="12">
    <source>
        <dbReference type="HAMAP-Rule" id="MF_00165"/>
    </source>
</evidence>
<accession>A0A916U188</accession>
<evidence type="ECO:0000256" key="11">
    <source>
        <dbReference type="ARBA" id="ARBA00057735"/>
    </source>
</evidence>
<keyword evidence="7 12" id="KW-0418">Kinase</keyword>
<protein>
    <recommendedName>
        <fullName evidence="3 12">Thymidylate kinase</fullName>
        <ecNumber evidence="2 12">2.7.4.9</ecNumber>
    </recommendedName>
    <alternativeName>
        <fullName evidence="9 12">dTMP kinase</fullName>
    </alternativeName>
</protein>
<reference evidence="14" key="1">
    <citation type="journal article" date="2014" name="Int. J. Syst. Evol. Microbiol.">
        <title>Complete genome sequence of Corynebacterium casei LMG S-19264T (=DSM 44701T), isolated from a smear-ripened cheese.</title>
        <authorList>
            <consortium name="US DOE Joint Genome Institute (JGI-PGF)"/>
            <person name="Walter F."/>
            <person name="Albersmeier A."/>
            <person name="Kalinowski J."/>
            <person name="Ruckert C."/>
        </authorList>
    </citation>
    <scope>NUCLEOTIDE SEQUENCE</scope>
    <source>
        <strain evidence="14">CGMCC 1.12919</strain>
    </source>
</reference>
<evidence type="ECO:0000313" key="15">
    <source>
        <dbReference type="Proteomes" id="UP000637002"/>
    </source>
</evidence>
<sequence>MNRSGRGRFITFEGGEGAGKSTQLRQLAAALRARGIDVVITREPGGSPRAEEIRTYLLAGHARDLGATAEAVLFSAARLDHIDRLIRPALERGAWVLCDRFADSTRAYQGALGDVDTGLIDALERVVVGDMRPDLTIVLDIAAPVGLARAAARRGADAAPDRFEAEDVGFHTRLRSAFQAIAEQHADRCVVVDADQEETAVAAAIAAIVEQRFEELVHPHEPVIGLRRNG</sequence>
<dbReference type="GO" id="GO:0006227">
    <property type="term" value="P:dUDP biosynthetic process"/>
    <property type="evidence" value="ECO:0007669"/>
    <property type="project" value="TreeGrafter"/>
</dbReference>
<organism evidence="14 15">
    <name type="scientific">Chelatococcus reniformis</name>
    <dbReference type="NCBI Taxonomy" id="1494448"/>
    <lineage>
        <taxon>Bacteria</taxon>
        <taxon>Pseudomonadati</taxon>
        <taxon>Pseudomonadota</taxon>
        <taxon>Alphaproteobacteria</taxon>
        <taxon>Hyphomicrobiales</taxon>
        <taxon>Chelatococcaceae</taxon>
        <taxon>Chelatococcus</taxon>
    </lineage>
</organism>
<comment type="function">
    <text evidence="11 12">Phosphorylation of dTMP to form dTDP in both de novo and salvage pathways of dTTP synthesis.</text>
</comment>
<dbReference type="GO" id="GO:0006235">
    <property type="term" value="P:dTTP biosynthetic process"/>
    <property type="evidence" value="ECO:0007669"/>
    <property type="project" value="UniProtKB-UniRule"/>
</dbReference>
<comment type="caution">
    <text evidence="14">The sequence shown here is derived from an EMBL/GenBank/DDBJ whole genome shotgun (WGS) entry which is preliminary data.</text>
</comment>
<dbReference type="EMBL" id="BMGG01000002">
    <property type="protein sequence ID" value="GGC56624.1"/>
    <property type="molecule type" value="Genomic_DNA"/>
</dbReference>
<evidence type="ECO:0000256" key="7">
    <source>
        <dbReference type="ARBA" id="ARBA00022777"/>
    </source>
</evidence>
<dbReference type="PANTHER" id="PTHR10344:SF4">
    <property type="entry name" value="UMP-CMP KINASE 2, MITOCHONDRIAL"/>
    <property type="match status" value="1"/>
</dbReference>
<proteinExistence type="inferred from homology"/>
<evidence type="ECO:0000256" key="3">
    <source>
        <dbReference type="ARBA" id="ARBA00017144"/>
    </source>
</evidence>
<evidence type="ECO:0000256" key="5">
    <source>
        <dbReference type="ARBA" id="ARBA00022727"/>
    </source>
</evidence>
<feature type="domain" description="Thymidylate kinase-like" evidence="13">
    <location>
        <begin position="12"/>
        <end position="205"/>
    </location>
</feature>
<reference evidence="14" key="2">
    <citation type="submission" date="2020-09" db="EMBL/GenBank/DDBJ databases">
        <authorList>
            <person name="Sun Q."/>
            <person name="Zhou Y."/>
        </authorList>
    </citation>
    <scope>NUCLEOTIDE SEQUENCE</scope>
    <source>
        <strain evidence="14">CGMCC 1.12919</strain>
    </source>
</reference>
<evidence type="ECO:0000256" key="8">
    <source>
        <dbReference type="ARBA" id="ARBA00022840"/>
    </source>
</evidence>
<dbReference type="InterPro" id="IPR039430">
    <property type="entry name" value="Thymidylate_kin-like_dom"/>
</dbReference>
<evidence type="ECO:0000256" key="4">
    <source>
        <dbReference type="ARBA" id="ARBA00022679"/>
    </source>
</evidence>
<dbReference type="GO" id="GO:0005524">
    <property type="term" value="F:ATP binding"/>
    <property type="evidence" value="ECO:0007669"/>
    <property type="project" value="UniProtKB-UniRule"/>
</dbReference>
<evidence type="ECO:0000256" key="6">
    <source>
        <dbReference type="ARBA" id="ARBA00022741"/>
    </source>
</evidence>
<dbReference type="PANTHER" id="PTHR10344">
    <property type="entry name" value="THYMIDYLATE KINASE"/>
    <property type="match status" value="1"/>
</dbReference>
<comment type="similarity">
    <text evidence="1 12">Belongs to the thymidylate kinase family.</text>
</comment>
<dbReference type="Gene3D" id="3.40.50.300">
    <property type="entry name" value="P-loop containing nucleotide triphosphate hydrolases"/>
    <property type="match status" value="1"/>
</dbReference>
<dbReference type="FunFam" id="3.40.50.300:FF:000225">
    <property type="entry name" value="Thymidylate kinase"/>
    <property type="match status" value="1"/>
</dbReference>
<keyword evidence="5 12" id="KW-0545">Nucleotide biosynthesis</keyword>
<keyword evidence="4 12" id="KW-0808">Transferase</keyword>
<gene>
    <name evidence="12 14" type="primary">tmk</name>
    <name evidence="14" type="ORF">GCM10010994_14450</name>
</gene>
<dbReference type="GO" id="GO:0004798">
    <property type="term" value="F:dTMP kinase activity"/>
    <property type="evidence" value="ECO:0007669"/>
    <property type="project" value="UniProtKB-UniRule"/>
</dbReference>
<keyword evidence="8 12" id="KW-0067">ATP-binding</keyword>
<dbReference type="Pfam" id="PF02223">
    <property type="entry name" value="Thymidylate_kin"/>
    <property type="match status" value="1"/>
</dbReference>
<dbReference type="Proteomes" id="UP000637002">
    <property type="component" value="Unassembled WGS sequence"/>
</dbReference>
<dbReference type="PROSITE" id="PS01331">
    <property type="entry name" value="THYMIDYLATE_KINASE"/>
    <property type="match status" value="1"/>
</dbReference>
<evidence type="ECO:0000259" key="13">
    <source>
        <dbReference type="Pfam" id="PF02223"/>
    </source>
</evidence>
<dbReference type="InterPro" id="IPR027417">
    <property type="entry name" value="P-loop_NTPase"/>
</dbReference>
<dbReference type="GO" id="GO:0005829">
    <property type="term" value="C:cytosol"/>
    <property type="evidence" value="ECO:0007669"/>
    <property type="project" value="TreeGrafter"/>
</dbReference>